<organism evidence="3">
    <name type="scientific">Caenorhabditis remanei</name>
    <name type="common">Caenorhabditis vulgaris</name>
    <dbReference type="NCBI Taxonomy" id="31234"/>
    <lineage>
        <taxon>Eukaryota</taxon>
        <taxon>Metazoa</taxon>
        <taxon>Ecdysozoa</taxon>
        <taxon>Nematoda</taxon>
        <taxon>Chromadorea</taxon>
        <taxon>Rhabditida</taxon>
        <taxon>Rhabditina</taxon>
        <taxon>Rhabditomorpha</taxon>
        <taxon>Rhabditoidea</taxon>
        <taxon>Rhabditidae</taxon>
        <taxon>Peloderinae</taxon>
        <taxon>Caenorhabditis</taxon>
    </lineage>
</organism>
<evidence type="ECO:0000313" key="2">
    <source>
        <dbReference type="EMBL" id="EFO94578.1"/>
    </source>
</evidence>
<dbReference type="PANTHER" id="PTHR22899:SF0">
    <property type="entry name" value="F-BOX ASSOCIATED DOMAIN-CONTAINING PROTEIN-RELATED"/>
    <property type="match status" value="1"/>
</dbReference>
<reference evidence="2" key="1">
    <citation type="submission" date="2007-07" db="EMBL/GenBank/DDBJ databases">
        <title>PCAP assembly of the Caenorhabditis remanei genome.</title>
        <authorList>
            <consortium name="The Caenorhabditis remanei Sequencing Consortium"/>
            <person name="Wilson R.K."/>
        </authorList>
    </citation>
    <scope>NUCLEOTIDE SEQUENCE [LARGE SCALE GENOMIC DNA]</scope>
    <source>
        <strain evidence="2">PB4641</strain>
    </source>
</reference>
<dbReference type="HOGENOM" id="CLU_028840_1_0_1"/>
<dbReference type="PROSITE" id="PS50181">
    <property type="entry name" value="FBOX"/>
    <property type="match status" value="1"/>
</dbReference>
<accession>E3NEE2</accession>
<name>E3NEE2_CAERE</name>
<dbReference type="EMBL" id="DS268620">
    <property type="protein sequence ID" value="EFO94578.1"/>
    <property type="molecule type" value="Genomic_DNA"/>
</dbReference>
<gene>
    <name evidence="2" type="ORF">CRE_06116</name>
</gene>
<proteinExistence type="predicted"/>
<dbReference type="InterPro" id="IPR053222">
    <property type="entry name" value="Zygotic_Embryogenesis-Asso"/>
</dbReference>
<protein>
    <recommendedName>
        <fullName evidence="1">F-box domain-containing protein</fullName>
    </recommendedName>
</protein>
<dbReference type="InterPro" id="IPR012885">
    <property type="entry name" value="F-box_Sdz-33"/>
</dbReference>
<dbReference type="InParanoid" id="E3NEE2"/>
<dbReference type="eggNOG" id="ENOG502TK4A">
    <property type="taxonomic scope" value="Eukaryota"/>
</dbReference>
<dbReference type="Pfam" id="PF00646">
    <property type="entry name" value="F-box"/>
    <property type="match status" value="1"/>
</dbReference>
<evidence type="ECO:0000313" key="3">
    <source>
        <dbReference type="Proteomes" id="UP000008281"/>
    </source>
</evidence>
<dbReference type="InterPro" id="IPR001810">
    <property type="entry name" value="F-box_dom"/>
</dbReference>
<dbReference type="PANTHER" id="PTHR22899">
    <property type="entry name" value="CYCLIN-RELATED F-BOX FAMILY"/>
    <property type="match status" value="1"/>
</dbReference>
<evidence type="ECO:0000259" key="1">
    <source>
        <dbReference type="PROSITE" id="PS50181"/>
    </source>
</evidence>
<feature type="domain" description="F-box" evidence="1">
    <location>
        <begin position="4"/>
        <end position="51"/>
    </location>
</feature>
<sequence length="324" mass="37764">MEPTFPLFRLPENAIVQVLKSMTPNQLFFISLASSKSKNLVTSLGLRARNVEISIFGRISVFLFTTNFNLTLNFYNDSIDQNELSPVDITLPVAASFENQGTRIQPSIPLLSFSNWLNHVRTVFCYTKPPNVLFYHDCERFEVQSLKNAIGNVDVLYVDIEVTNVYSKEVLKHFNASNELLLERNPFEEACEFQQFFIQNYKTFTFYDVYSLDDMLLINSEKVNLYRPTTQKQFNQFVKHWIRGSNRRLQYMYLSIDDFVSREVFLKEIRYVDAPKIVREEICQDHGIGGVHMVVQIRRKDGTAAVITTNGFLNVLYVRFIVMY</sequence>
<dbReference type="Pfam" id="PF07735">
    <property type="entry name" value="FBA_2"/>
    <property type="match status" value="1"/>
</dbReference>
<keyword evidence="3" id="KW-1185">Reference proteome</keyword>
<dbReference type="OrthoDB" id="1107553at2759"/>
<dbReference type="Proteomes" id="UP000008281">
    <property type="component" value="Unassembled WGS sequence"/>
</dbReference>
<dbReference type="AlphaFoldDB" id="E3NEE2"/>